<evidence type="ECO:0000256" key="1">
    <source>
        <dbReference type="SAM" id="MobiDB-lite"/>
    </source>
</evidence>
<sequence length="325" mass="36419">MSTKTHPQDSTLRRVSFLIAAITWLSSPSLSHSKNAGKNDTIPSTGSSSGSSAPTGSPNTQPTQYNTFIPSIHGLNFINSFNTSHFADKLNMDRWREKFDDKLLKLVPDEIAFARGYGLCGGMSFVALDFFHAKRPIPTDTAVPAPETPLFKYIFARQLDSFGTGYAETSKFRFRMEYQDEAVEYMTGTEELPNILSKTTPQNPVVIGMVNVDREGKPWDNHQVVAHKVTRINATTSHVWLYDPNYPNHDNIYFEIKTRSVVFKDLPLGVRTLIQTRKVTGRNANVTLAKVLQKWTDPTSNTSGTIKPVRGIFIMPYTKKNPPSL</sequence>
<dbReference type="AlphaFoldDB" id="A0A5R8K897"/>
<keyword evidence="3" id="KW-1185">Reference proteome</keyword>
<reference evidence="2 3" key="1">
    <citation type="submission" date="2019-05" db="EMBL/GenBank/DDBJ databases">
        <title>Verrucobacter flavum gen. nov., sp. nov. a new member of the family Verrucomicrobiaceae.</title>
        <authorList>
            <person name="Szuroczki S."/>
            <person name="Abbaszade G."/>
            <person name="Szabo A."/>
            <person name="Felfoldi T."/>
            <person name="Schumann P."/>
            <person name="Boka K."/>
            <person name="Keki Z."/>
            <person name="Toumi M."/>
            <person name="Toth E."/>
        </authorList>
    </citation>
    <scope>NUCLEOTIDE SEQUENCE [LARGE SCALE GENOMIC DNA]</scope>
    <source>
        <strain evidence="2 3">MG-N-17</strain>
    </source>
</reference>
<dbReference type="RefSeq" id="WP_138088451.1">
    <property type="nucleotide sequence ID" value="NZ_VAUV01000022.1"/>
</dbReference>
<feature type="region of interest" description="Disordered" evidence="1">
    <location>
        <begin position="30"/>
        <end position="65"/>
    </location>
</feature>
<organism evidence="2 3">
    <name type="scientific">Phragmitibacter flavus</name>
    <dbReference type="NCBI Taxonomy" id="2576071"/>
    <lineage>
        <taxon>Bacteria</taxon>
        <taxon>Pseudomonadati</taxon>
        <taxon>Verrucomicrobiota</taxon>
        <taxon>Verrucomicrobiia</taxon>
        <taxon>Verrucomicrobiales</taxon>
        <taxon>Verrucomicrobiaceae</taxon>
        <taxon>Phragmitibacter</taxon>
    </lineage>
</organism>
<dbReference type="OrthoDB" id="157098at2"/>
<dbReference type="EMBL" id="VAUV01000022">
    <property type="protein sequence ID" value="TLD68574.1"/>
    <property type="molecule type" value="Genomic_DNA"/>
</dbReference>
<evidence type="ECO:0000313" key="2">
    <source>
        <dbReference type="EMBL" id="TLD68574.1"/>
    </source>
</evidence>
<accession>A0A5R8K897</accession>
<gene>
    <name evidence="2" type="ORF">FEM03_21895</name>
</gene>
<protein>
    <submittedName>
        <fullName evidence="2">Uncharacterized protein</fullName>
    </submittedName>
</protein>
<proteinExistence type="predicted"/>
<comment type="caution">
    <text evidence="2">The sequence shown here is derived from an EMBL/GenBank/DDBJ whole genome shotgun (WGS) entry which is preliminary data.</text>
</comment>
<evidence type="ECO:0000313" key="3">
    <source>
        <dbReference type="Proteomes" id="UP000306196"/>
    </source>
</evidence>
<dbReference type="Proteomes" id="UP000306196">
    <property type="component" value="Unassembled WGS sequence"/>
</dbReference>
<name>A0A5R8K897_9BACT</name>
<feature type="compositionally biased region" description="Low complexity" evidence="1">
    <location>
        <begin position="41"/>
        <end position="58"/>
    </location>
</feature>